<feature type="compositionally biased region" description="Polar residues" evidence="1">
    <location>
        <begin position="256"/>
        <end position="267"/>
    </location>
</feature>
<name>A0ABQ8J3R7_DERPT</name>
<reference evidence="2 3" key="2">
    <citation type="journal article" date="2022" name="Mol. Biol. Evol.">
        <title>Comparative Genomics Reveals Insights into the Divergent Evolution of Astigmatic Mites and Household Pest Adaptations.</title>
        <authorList>
            <person name="Xiong Q."/>
            <person name="Wan A.T."/>
            <person name="Liu X."/>
            <person name="Fung C.S."/>
            <person name="Xiao X."/>
            <person name="Malainual N."/>
            <person name="Hou J."/>
            <person name="Wang L."/>
            <person name="Wang M."/>
            <person name="Yang K.Y."/>
            <person name="Cui Y."/>
            <person name="Leung E.L."/>
            <person name="Nong W."/>
            <person name="Shin S.K."/>
            <person name="Au S.W."/>
            <person name="Jeong K.Y."/>
            <person name="Chew F.T."/>
            <person name="Hui J.H."/>
            <person name="Leung T.F."/>
            <person name="Tungtrongchitr A."/>
            <person name="Zhong N."/>
            <person name="Liu Z."/>
            <person name="Tsui S.K."/>
        </authorList>
    </citation>
    <scope>NUCLEOTIDE SEQUENCE [LARGE SCALE GENOMIC DNA]</scope>
    <source>
        <strain evidence="2">Derp</strain>
    </source>
</reference>
<feature type="compositionally biased region" description="Low complexity" evidence="1">
    <location>
        <begin position="270"/>
        <end position="280"/>
    </location>
</feature>
<organism evidence="2 3">
    <name type="scientific">Dermatophagoides pteronyssinus</name>
    <name type="common">European house dust mite</name>
    <dbReference type="NCBI Taxonomy" id="6956"/>
    <lineage>
        <taxon>Eukaryota</taxon>
        <taxon>Metazoa</taxon>
        <taxon>Ecdysozoa</taxon>
        <taxon>Arthropoda</taxon>
        <taxon>Chelicerata</taxon>
        <taxon>Arachnida</taxon>
        <taxon>Acari</taxon>
        <taxon>Acariformes</taxon>
        <taxon>Sarcoptiformes</taxon>
        <taxon>Astigmata</taxon>
        <taxon>Psoroptidia</taxon>
        <taxon>Analgoidea</taxon>
        <taxon>Pyroglyphidae</taxon>
        <taxon>Dermatophagoidinae</taxon>
        <taxon>Dermatophagoides</taxon>
    </lineage>
</organism>
<dbReference type="EMBL" id="NJHN03000078">
    <property type="protein sequence ID" value="KAH9417199.1"/>
    <property type="molecule type" value="Genomic_DNA"/>
</dbReference>
<gene>
    <name evidence="2" type="ORF">DERP_012945</name>
</gene>
<evidence type="ECO:0000313" key="2">
    <source>
        <dbReference type="EMBL" id="KAH9417199.1"/>
    </source>
</evidence>
<comment type="caution">
    <text evidence="2">The sequence shown here is derived from an EMBL/GenBank/DDBJ whole genome shotgun (WGS) entry which is preliminary data.</text>
</comment>
<evidence type="ECO:0000256" key="1">
    <source>
        <dbReference type="SAM" id="MobiDB-lite"/>
    </source>
</evidence>
<feature type="compositionally biased region" description="Low complexity" evidence="1">
    <location>
        <begin position="734"/>
        <end position="756"/>
    </location>
</feature>
<proteinExistence type="predicted"/>
<feature type="region of interest" description="Disordered" evidence="1">
    <location>
        <begin position="1"/>
        <end position="54"/>
    </location>
</feature>
<feature type="compositionally biased region" description="Basic and acidic residues" evidence="1">
    <location>
        <begin position="720"/>
        <end position="733"/>
    </location>
</feature>
<feature type="region of interest" description="Disordered" evidence="1">
    <location>
        <begin position="716"/>
        <end position="765"/>
    </location>
</feature>
<feature type="region of interest" description="Disordered" evidence="1">
    <location>
        <begin position="252"/>
        <end position="281"/>
    </location>
</feature>
<reference evidence="2 3" key="1">
    <citation type="journal article" date="2018" name="J. Allergy Clin. Immunol.">
        <title>High-quality assembly of Dermatophagoides pteronyssinus genome and transcriptome reveals a wide range of novel allergens.</title>
        <authorList>
            <person name="Liu X.Y."/>
            <person name="Yang K.Y."/>
            <person name="Wang M.Q."/>
            <person name="Kwok J.S."/>
            <person name="Zeng X."/>
            <person name="Yang Z."/>
            <person name="Xiao X.J."/>
            <person name="Lau C.P."/>
            <person name="Li Y."/>
            <person name="Huang Z.M."/>
            <person name="Ba J.G."/>
            <person name="Yim A.K."/>
            <person name="Ouyang C.Y."/>
            <person name="Ngai S.M."/>
            <person name="Chan T.F."/>
            <person name="Leung E.L."/>
            <person name="Liu L."/>
            <person name="Liu Z.G."/>
            <person name="Tsui S.K."/>
        </authorList>
    </citation>
    <scope>NUCLEOTIDE SEQUENCE [LARGE SCALE GENOMIC DNA]</scope>
    <source>
        <strain evidence="2">Derp</strain>
    </source>
</reference>
<evidence type="ECO:0000313" key="3">
    <source>
        <dbReference type="Proteomes" id="UP000887458"/>
    </source>
</evidence>
<protein>
    <submittedName>
        <fullName evidence="2">Uncharacterized protein</fullName>
    </submittedName>
</protein>
<feature type="compositionally biased region" description="Low complexity" evidence="1">
    <location>
        <begin position="1"/>
        <end position="38"/>
    </location>
</feature>
<accession>A0ABQ8J3R7</accession>
<dbReference type="Proteomes" id="UP000887458">
    <property type="component" value="Unassembled WGS sequence"/>
</dbReference>
<keyword evidence="3" id="KW-1185">Reference proteome</keyword>
<sequence>MPSSTSTSPSISKSQSLLKRSSSSLSSNSSSSLTTAKSDLTRENSLEKPPQPDPERFLSTGLLVWSHRFSDLSSSLKMVDNYLVKYDPETDLIFDGELILPADFCDFIFPILIGYPNELPIDPQWIKKNINRLMNPGCYLICARSQSTNCWSSSETSIRLGVYRTELTTNLTRLDANLLFVMQSACKNDINLNVTQYVDFIDDLDSVRDHFFPHRLSQNMAQVMARSSQSTNRMAIRARTHLQKLVDVLGREPSEESLQNRSSSLEDNNVRNNNNNNQNNKIRRMLKRHEDLVQIYVEKLLPQLYKVKETFVTEKPKDDRNFYSERFNFFLSKDSFAIILDQNCAFDRLQRKILRESEEKPGPFVRLIRSGAYVAIEGTPRYCNLKNAHHTFYTRSIFLCRLTSFPMVILQEGVKCFDAYYNNDGLDFTYFDSLPINDLLYIDWYQIQIDLKMDSEPRIFKGHVMFWNEMNDILPTLPFTQMKFDPDMAAKIQMLCMEEEESRPYRPLIIFTLQQVLYTYYDPLRARLEILWNLYFRIDDSDIDRLSAVRKLDIFANGVYFYMKSFNCTYLWTQKNADTMVQEDRNCEITVSSVDVTDMDLAKIGWSHQMFEQFLNLYLGRLYPYQNSIKQWLLEETRRVKRQLIVRPTTLTDKLLYRNGFYQTKIEQFQKEQAQKPRKSILNMPETMTIKSLLKNRSKILRKKIALPLKKQSKLMTKMETSKIETSTKKEPSTKSTKSTSTSTTTNTTTTATTIKKQPETKSQK</sequence>